<proteinExistence type="predicted"/>
<dbReference type="Proteomes" id="UP000767334">
    <property type="component" value="Unassembled WGS sequence"/>
</dbReference>
<comment type="caution">
    <text evidence="1">The sequence shown here is derived from an EMBL/GenBank/DDBJ whole genome shotgun (WGS) entry which is preliminary data.</text>
</comment>
<dbReference type="EMBL" id="JACJLL010000045">
    <property type="protein sequence ID" value="MBM6819406.1"/>
    <property type="molecule type" value="Genomic_DNA"/>
</dbReference>
<dbReference type="RefSeq" id="WP_204572272.1">
    <property type="nucleotide sequence ID" value="NZ_JACJLL010000045.1"/>
</dbReference>
<evidence type="ECO:0000313" key="2">
    <source>
        <dbReference type="Proteomes" id="UP000767334"/>
    </source>
</evidence>
<evidence type="ECO:0000313" key="1">
    <source>
        <dbReference type="EMBL" id="MBM6819406.1"/>
    </source>
</evidence>
<sequence length="50" mass="5789">MINKKSENDYNNGLIDGVIPCEEEEKKLRHENEPKLKSGITDIFNFPNLN</sequence>
<keyword evidence="2" id="KW-1185">Reference proteome</keyword>
<reference evidence="1 2" key="1">
    <citation type="journal article" date="2021" name="Sci. Rep.">
        <title>The distribution of antibiotic resistance genes in chicken gut microbiota commensals.</title>
        <authorList>
            <person name="Juricova H."/>
            <person name="Matiasovicova J."/>
            <person name="Kubasova T."/>
            <person name="Cejkova D."/>
            <person name="Rychlik I."/>
        </authorList>
    </citation>
    <scope>NUCLEOTIDE SEQUENCE [LARGE SCALE GENOMIC DNA]</scope>
    <source>
        <strain evidence="1 2">An435</strain>
    </source>
</reference>
<accession>A0ABS2FGE6</accession>
<gene>
    <name evidence="1" type="ORF">H6A19_08655</name>
</gene>
<protein>
    <submittedName>
        <fullName evidence="1">Uncharacterized protein</fullName>
    </submittedName>
</protein>
<organism evidence="1 2">
    <name type="scientific">Clostridium saudiense</name>
    <dbReference type="NCBI Taxonomy" id="1414720"/>
    <lineage>
        <taxon>Bacteria</taxon>
        <taxon>Bacillati</taxon>
        <taxon>Bacillota</taxon>
        <taxon>Clostridia</taxon>
        <taxon>Eubacteriales</taxon>
        <taxon>Clostridiaceae</taxon>
        <taxon>Clostridium</taxon>
    </lineage>
</organism>
<name>A0ABS2FGE6_9CLOT</name>